<feature type="region of interest" description="Disordered" evidence="1">
    <location>
        <begin position="263"/>
        <end position="289"/>
    </location>
</feature>
<feature type="compositionally biased region" description="Low complexity" evidence="1">
    <location>
        <begin position="272"/>
        <end position="289"/>
    </location>
</feature>
<evidence type="ECO:0000256" key="1">
    <source>
        <dbReference type="SAM" id="MobiDB-lite"/>
    </source>
</evidence>
<gene>
    <name evidence="3" type="ORF">BCR37DRAFT_385421</name>
</gene>
<comment type="caution">
    <text evidence="3">The sequence shown here is derived from an EMBL/GenBank/DDBJ whole genome shotgun (WGS) entry which is preliminary data.</text>
</comment>
<feature type="compositionally biased region" description="Polar residues" evidence="1">
    <location>
        <begin position="355"/>
        <end position="366"/>
    </location>
</feature>
<feature type="compositionally biased region" description="Low complexity" evidence="1">
    <location>
        <begin position="328"/>
        <end position="353"/>
    </location>
</feature>
<dbReference type="GeneID" id="63786948"/>
<evidence type="ECO:0000313" key="4">
    <source>
        <dbReference type="Proteomes" id="UP000193685"/>
    </source>
</evidence>
<sequence length="456" mass="45762">MHAYTVIFNVLFSTVTAVPVASPQYDFSGGFVGGGLGVNSLGVDPVAVASLQGLGGGIGGLGGPALGLGGFGGGGGLGGPGGSGLNIGNIAQAQAGAAQTIGVTGLANSLGGVGGGGLGGGFGGGLCTYLCLFVVDSDLPPFQLQALKANGRQSRSSFITMISKSLAVLVLAFAAVDALPAAGQLEKRQFGFLPAATGQVAPVAPGRATRLSENVFQMNPVDARSPYSSILMIFQMKQQTPGDAILDEARRYASMIQQQQQRGMANAGQLGGQVTQSQQQQQQQPAVVPGMAPQAGLIYQGASNTNTAMQPSPNSTPANAVAQGPTVAAAGQTGSAGAGNPTALPVAPAALPTGSGVQPTNATVVSKRQEPIVQMREGLELSKRGEGRQNTATGTSVRSEQHAESASGPKKEQQHREKVTIKAISNEGSKAAGSARVHIALRNAALKDSMEGLTSQ</sequence>
<keyword evidence="4" id="KW-1185">Reference proteome</keyword>
<dbReference type="RefSeq" id="XP_040727835.1">
    <property type="nucleotide sequence ID" value="XM_040870349.1"/>
</dbReference>
<feature type="chain" id="PRO_5012711455" evidence="2">
    <location>
        <begin position="18"/>
        <end position="456"/>
    </location>
</feature>
<dbReference type="AlphaFoldDB" id="A0A1Y2FSS0"/>
<accession>A0A1Y2FSS0</accession>
<dbReference type="EMBL" id="MCFI01000002">
    <property type="protein sequence ID" value="ORY86979.1"/>
    <property type="molecule type" value="Genomic_DNA"/>
</dbReference>
<dbReference type="Proteomes" id="UP000193685">
    <property type="component" value="Unassembled WGS sequence"/>
</dbReference>
<feature type="compositionally biased region" description="Basic and acidic residues" evidence="1">
    <location>
        <begin position="399"/>
        <end position="420"/>
    </location>
</feature>
<organism evidence="3 4">
    <name type="scientific">Protomyces lactucae-debilis</name>
    <dbReference type="NCBI Taxonomy" id="2754530"/>
    <lineage>
        <taxon>Eukaryota</taxon>
        <taxon>Fungi</taxon>
        <taxon>Dikarya</taxon>
        <taxon>Ascomycota</taxon>
        <taxon>Taphrinomycotina</taxon>
        <taxon>Taphrinomycetes</taxon>
        <taxon>Taphrinales</taxon>
        <taxon>Protomycetaceae</taxon>
        <taxon>Protomyces</taxon>
    </lineage>
</organism>
<keyword evidence="2" id="KW-0732">Signal</keyword>
<proteinExistence type="predicted"/>
<feature type="region of interest" description="Disordered" evidence="1">
    <location>
        <begin position="304"/>
        <end position="434"/>
    </location>
</feature>
<feature type="compositionally biased region" description="Basic and acidic residues" evidence="1">
    <location>
        <begin position="377"/>
        <end position="387"/>
    </location>
</feature>
<evidence type="ECO:0000256" key="2">
    <source>
        <dbReference type="SAM" id="SignalP"/>
    </source>
</evidence>
<evidence type="ECO:0000313" key="3">
    <source>
        <dbReference type="EMBL" id="ORY86979.1"/>
    </source>
</evidence>
<feature type="compositionally biased region" description="Polar residues" evidence="1">
    <location>
        <begin position="388"/>
        <end position="398"/>
    </location>
</feature>
<reference evidence="3 4" key="1">
    <citation type="submission" date="2016-07" db="EMBL/GenBank/DDBJ databases">
        <title>Pervasive Adenine N6-methylation of Active Genes in Fungi.</title>
        <authorList>
            <consortium name="DOE Joint Genome Institute"/>
            <person name="Mondo S.J."/>
            <person name="Dannebaum R.O."/>
            <person name="Kuo R.C."/>
            <person name="Labutti K."/>
            <person name="Haridas S."/>
            <person name="Kuo A."/>
            <person name="Salamov A."/>
            <person name="Ahrendt S.R."/>
            <person name="Lipzen A."/>
            <person name="Sullivan W."/>
            <person name="Andreopoulos W.B."/>
            <person name="Clum A."/>
            <person name="Lindquist E."/>
            <person name="Daum C."/>
            <person name="Ramamoorthy G.K."/>
            <person name="Gryganskyi A."/>
            <person name="Culley D."/>
            <person name="Magnuson J.K."/>
            <person name="James T.Y."/>
            <person name="O'Malley M.A."/>
            <person name="Stajich J.E."/>
            <person name="Spatafora J.W."/>
            <person name="Visel A."/>
            <person name="Grigoriev I.V."/>
        </authorList>
    </citation>
    <scope>NUCLEOTIDE SEQUENCE [LARGE SCALE GENOMIC DNA]</scope>
    <source>
        <strain evidence="3 4">12-1054</strain>
    </source>
</reference>
<feature type="compositionally biased region" description="Polar residues" evidence="1">
    <location>
        <begin position="304"/>
        <end position="318"/>
    </location>
</feature>
<name>A0A1Y2FSS0_PROLT</name>
<protein>
    <submittedName>
        <fullName evidence="3">Uncharacterized protein</fullName>
    </submittedName>
</protein>
<feature type="signal peptide" evidence="2">
    <location>
        <begin position="1"/>
        <end position="17"/>
    </location>
</feature>